<dbReference type="Proteomes" id="UP000000422">
    <property type="component" value="Chromosome"/>
</dbReference>
<dbReference type="RefSeq" id="WP_011139053.1">
    <property type="nucleotide sequence ID" value="NC_005090.1"/>
</dbReference>
<evidence type="ECO:0000256" key="1">
    <source>
        <dbReference type="ARBA" id="ARBA00004141"/>
    </source>
</evidence>
<feature type="transmembrane region" description="Helical" evidence="5">
    <location>
        <begin position="290"/>
        <end position="312"/>
    </location>
</feature>
<dbReference type="eggNOG" id="COG1196">
    <property type="taxonomic scope" value="Bacteria"/>
</dbReference>
<dbReference type="Pfam" id="PF13675">
    <property type="entry name" value="PilJ"/>
    <property type="match status" value="1"/>
</dbReference>
<keyword evidence="4 5" id="KW-0472">Membrane</keyword>
<dbReference type="STRING" id="273121.WS1180"/>
<evidence type="ECO:0000256" key="4">
    <source>
        <dbReference type="ARBA" id="ARBA00023136"/>
    </source>
</evidence>
<evidence type="ECO:0000256" key="3">
    <source>
        <dbReference type="ARBA" id="ARBA00022989"/>
    </source>
</evidence>
<comment type="subcellular location">
    <subcellularLocation>
        <location evidence="1">Membrane</location>
        <topology evidence="1">Multi-pass membrane protein</topology>
    </subcellularLocation>
</comment>
<name>Q7MRN3_WOLSU</name>
<dbReference type="KEGG" id="wsu:WS1180"/>
<feature type="domain" description="NarX-like N-terminal" evidence="6">
    <location>
        <begin position="35"/>
        <end position="121"/>
    </location>
</feature>
<sequence length="460" mass="53067">MKRIVKQLIIVGSIVSLCVGTVILSTVLINQKGISDGYIINIAGKERMLSQKISKEIFIINSQDKFEFRELDASIEEFQTKLDILRHGNQKLGVAPPNNKKIENQLEVINVKWLEFKKQVEFFKSSIRALDDDKRFLDANNNQMLTLSDRIVKAMVYSGLSGEDVDDSGRQRMLTQRMAYHLMRYTNKWDAQSYEDFYASFKLYNETILRFYTHPKYKKYPELSEEIKKTYAFWETYSKHIYSVLSNQGKVVASLNYIATENPKLLEEIDKMVALYTVESTSRRTYLETFQYASALILFLIALYSLAVLKGIKNQFDEFIRKSKELASMRIDSSEFSKDKAKELIEMSGDSELSEVSKNLSTFFGRIDEARQSSNRAKELSERITQEIALITEEVATNLDKLELSDEEKRKISEEIDLSEDIAIQSSEELIATSKLLERLRQSLDNIAKHYPNPPASKPL</sequence>
<dbReference type="EMBL" id="BX571660">
    <property type="protein sequence ID" value="CAE10265.1"/>
    <property type="molecule type" value="Genomic_DNA"/>
</dbReference>
<organism evidence="8">
    <name type="scientific">Wolinella succinogenes (strain ATCC 29543 / DSM 1740 / CCUG 13145 / JCM 31913 / LMG 7466 / NCTC 11488 / FDC 602W)</name>
    <name type="common">Vibrio succinogenes</name>
    <dbReference type="NCBI Taxonomy" id="273121"/>
    <lineage>
        <taxon>Bacteria</taxon>
        <taxon>Pseudomonadati</taxon>
        <taxon>Campylobacterota</taxon>
        <taxon>Epsilonproteobacteria</taxon>
        <taxon>Campylobacterales</taxon>
        <taxon>Helicobacteraceae</taxon>
        <taxon>Wolinella</taxon>
    </lineage>
</organism>
<reference evidence="7 8" key="1">
    <citation type="journal article" date="2003" name="Proc. Natl. Acad. Sci. U.S.A.">
        <title>Complete genome sequence and analysis of Wolinella succinogenes.</title>
        <authorList>
            <person name="Baar C."/>
            <person name="Eppinger M."/>
            <person name="Raddatz G."/>
            <person name="Simon JM."/>
            <person name="Lanz C."/>
            <person name="Klimmek O."/>
            <person name="Nandakumar R."/>
            <person name="Gross R."/>
            <person name="Rosinus A."/>
            <person name="Keller H."/>
            <person name="Jagtap P."/>
            <person name="Linke B."/>
            <person name="Meyer F."/>
            <person name="Lederer H."/>
            <person name="Schuster S.C."/>
        </authorList>
    </citation>
    <scope>NUCLEOTIDE SEQUENCE [LARGE SCALE GENOMIC DNA]</scope>
    <source>
        <strain evidence="8">ATCC 29543 / DSM 1740 / CCUG 13145 / JCM 31913 / LMG 7466 / NCTC 11488 / FDC 602W</strain>
    </source>
</reference>
<evidence type="ECO:0000256" key="2">
    <source>
        <dbReference type="ARBA" id="ARBA00022692"/>
    </source>
</evidence>
<gene>
    <name evidence="7" type="ordered locus">WS1180</name>
</gene>
<evidence type="ECO:0000259" key="6">
    <source>
        <dbReference type="Pfam" id="PF13675"/>
    </source>
</evidence>
<feature type="transmembrane region" description="Helical" evidence="5">
    <location>
        <begin position="7"/>
        <end position="29"/>
    </location>
</feature>
<evidence type="ECO:0000313" key="7">
    <source>
        <dbReference type="EMBL" id="CAE10265.1"/>
    </source>
</evidence>
<keyword evidence="8" id="KW-1185">Reference proteome</keyword>
<proteinExistence type="predicted"/>
<evidence type="ECO:0000313" key="8">
    <source>
        <dbReference type="Proteomes" id="UP000000422"/>
    </source>
</evidence>
<dbReference type="GO" id="GO:0016020">
    <property type="term" value="C:membrane"/>
    <property type="evidence" value="ECO:0007669"/>
    <property type="project" value="UniProtKB-SubCell"/>
</dbReference>
<dbReference type="InterPro" id="IPR029095">
    <property type="entry name" value="NarX-like_N"/>
</dbReference>
<dbReference type="HOGENOM" id="CLU_047834_0_0_7"/>
<dbReference type="AlphaFoldDB" id="Q7MRN3"/>
<evidence type="ECO:0000256" key="5">
    <source>
        <dbReference type="SAM" id="Phobius"/>
    </source>
</evidence>
<keyword evidence="3 5" id="KW-1133">Transmembrane helix</keyword>
<protein>
    <recommendedName>
        <fullName evidence="6">NarX-like N-terminal domain-containing protein</fullName>
    </recommendedName>
</protein>
<accession>Q7MRN3</accession>
<keyword evidence="2 5" id="KW-0812">Transmembrane</keyword>